<protein>
    <recommendedName>
        <fullName evidence="11">Cytoplasmic protein NCK1</fullName>
    </recommendedName>
</protein>
<dbReference type="STRING" id="6832.A0A553NQ06"/>
<dbReference type="CDD" id="cd11765">
    <property type="entry name" value="SH3_Nck_1"/>
    <property type="match status" value="1"/>
</dbReference>
<dbReference type="PANTHER" id="PTHR19969">
    <property type="entry name" value="SH2-SH3 ADAPTOR PROTEIN-RELATED"/>
    <property type="match status" value="1"/>
</dbReference>
<dbReference type="InterPro" id="IPR000980">
    <property type="entry name" value="SH2"/>
</dbReference>
<dbReference type="FunFam" id="2.30.30.40:FF:000061">
    <property type="entry name" value="Cytoplasmic protein"/>
    <property type="match status" value="1"/>
</dbReference>
<accession>A0A553NQ06</accession>
<dbReference type="FunFam" id="3.30.505.10:FF:000027">
    <property type="entry name" value="Cytoplasmic protein nck1"/>
    <property type="match status" value="1"/>
</dbReference>
<feature type="compositionally biased region" description="Polar residues" evidence="6">
    <location>
        <begin position="97"/>
        <end position="107"/>
    </location>
</feature>
<sequence>MGSGPEESQYVVAKYDYTAQGNQELDMRRNERLLLLDDSKHWWRVQNSRQDTGYIPSNYVRKEKPSIFDSIKKKVKGGGGHHGAPNNCKTLPMNAGSPLSTHQSNQNRNASLRMTKLTPDLASEVISSAVVKYNYQAQQLDELSLVKGSRVLILEKSGDGWWRGQAGNKCGWFPSNYTQEELEEPHTYCMAENVLDIMVALYAFQAQNDTELTFDKGDRLEVIDRPACDPDWYKARNTQGQIGLVPKNYLVELSQYLTSEVEGGNGGGNSTNGASHVTEKRGLTQHPAILDTIKQQPWYYGPICRAECDTLLTQKGMDGDFLIRDSETNVGDFSVSLKAPGRNKHFRIHVENTMYCIGQRKFTSLNQLVDHYQRAPIYTSQKGEKLFLIRPLPK</sequence>
<dbReference type="CDD" id="cd11767">
    <property type="entry name" value="SH3_Nck_3"/>
    <property type="match status" value="1"/>
</dbReference>
<dbReference type="GO" id="GO:0035591">
    <property type="term" value="F:signaling adaptor activity"/>
    <property type="evidence" value="ECO:0007669"/>
    <property type="project" value="TreeGrafter"/>
</dbReference>
<dbReference type="GO" id="GO:0005737">
    <property type="term" value="C:cytoplasm"/>
    <property type="evidence" value="ECO:0007669"/>
    <property type="project" value="TreeGrafter"/>
</dbReference>
<evidence type="ECO:0000256" key="4">
    <source>
        <dbReference type="PROSITE-ProRule" id="PRU00191"/>
    </source>
</evidence>
<evidence type="ECO:0000256" key="6">
    <source>
        <dbReference type="SAM" id="MobiDB-lite"/>
    </source>
</evidence>
<dbReference type="InterPro" id="IPR036860">
    <property type="entry name" value="SH2_dom_sf"/>
</dbReference>
<keyword evidence="3 4" id="KW-0727">SH2 domain</keyword>
<proteinExistence type="predicted"/>
<feature type="domain" description="SH3" evidence="8">
    <location>
        <begin position="193"/>
        <end position="255"/>
    </location>
</feature>
<dbReference type="EMBL" id="VCGU01000011">
    <property type="protein sequence ID" value="TRY67523.1"/>
    <property type="molecule type" value="Genomic_DNA"/>
</dbReference>
<name>A0A553NQ06_TIGCA</name>
<evidence type="ECO:0000256" key="3">
    <source>
        <dbReference type="ARBA" id="ARBA00022999"/>
    </source>
</evidence>
<reference evidence="9 10" key="1">
    <citation type="journal article" date="2018" name="Nat. Ecol. Evol.">
        <title>Genomic signatures of mitonuclear coevolution across populations of Tigriopus californicus.</title>
        <authorList>
            <person name="Barreto F.S."/>
            <person name="Watson E.T."/>
            <person name="Lima T.G."/>
            <person name="Willett C.S."/>
            <person name="Edmands S."/>
            <person name="Li W."/>
            <person name="Burton R.S."/>
        </authorList>
    </citation>
    <scope>NUCLEOTIDE SEQUENCE [LARGE SCALE GENOMIC DNA]</scope>
    <source>
        <strain evidence="9 10">San Diego</strain>
    </source>
</reference>
<dbReference type="PANTHER" id="PTHR19969:SF14">
    <property type="entry name" value="DREADLOCKS, ISOFORM B"/>
    <property type="match status" value="1"/>
</dbReference>
<dbReference type="SMART" id="SM00326">
    <property type="entry name" value="SH3"/>
    <property type="match status" value="3"/>
</dbReference>
<dbReference type="InterPro" id="IPR001452">
    <property type="entry name" value="SH3_domain"/>
</dbReference>
<gene>
    <name evidence="9" type="ORF">TCAL_04361</name>
</gene>
<feature type="domain" description="SH3" evidence="8">
    <location>
        <begin position="6"/>
        <end position="65"/>
    </location>
</feature>
<dbReference type="PRINTS" id="PR00452">
    <property type="entry name" value="SH3DOMAIN"/>
</dbReference>
<evidence type="ECO:0000313" key="10">
    <source>
        <dbReference type="Proteomes" id="UP000318571"/>
    </source>
</evidence>
<dbReference type="InterPro" id="IPR017304">
    <property type="entry name" value="NCK"/>
</dbReference>
<dbReference type="SUPFAM" id="SSF55550">
    <property type="entry name" value="SH2 domain"/>
    <property type="match status" value="1"/>
</dbReference>
<dbReference type="FunFam" id="2.30.30.40:FF:000110">
    <property type="entry name" value="Cytoplasmic protein"/>
    <property type="match status" value="1"/>
</dbReference>
<feature type="domain" description="SH2" evidence="7">
    <location>
        <begin position="298"/>
        <end position="392"/>
    </location>
</feature>
<dbReference type="Gene3D" id="3.30.505.10">
    <property type="entry name" value="SH2 domain"/>
    <property type="match status" value="1"/>
</dbReference>
<dbReference type="PROSITE" id="PS50002">
    <property type="entry name" value="SH3"/>
    <property type="match status" value="3"/>
</dbReference>
<keyword evidence="1 5" id="KW-0728">SH3 domain</keyword>
<comment type="caution">
    <text evidence="9">The sequence shown here is derived from an EMBL/GenBank/DDBJ whole genome shotgun (WGS) entry which is preliminary data.</text>
</comment>
<evidence type="ECO:0008006" key="11">
    <source>
        <dbReference type="Google" id="ProtNLM"/>
    </source>
</evidence>
<dbReference type="GO" id="GO:0007167">
    <property type="term" value="P:enzyme-linked receptor protein signaling pathway"/>
    <property type="evidence" value="ECO:0007669"/>
    <property type="project" value="TreeGrafter"/>
</dbReference>
<dbReference type="PIRSF" id="PIRSF037874">
    <property type="entry name" value="Cytoplasmic_NCK"/>
    <property type="match status" value="1"/>
</dbReference>
<feature type="domain" description="SH3" evidence="8">
    <location>
        <begin position="124"/>
        <end position="183"/>
    </location>
</feature>
<dbReference type="GO" id="GO:0048468">
    <property type="term" value="P:cell development"/>
    <property type="evidence" value="ECO:0007669"/>
    <property type="project" value="UniProtKB-ARBA"/>
</dbReference>
<dbReference type="Pfam" id="PF00017">
    <property type="entry name" value="SH2"/>
    <property type="match status" value="1"/>
</dbReference>
<dbReference type="GO" id="GO:0016477">
    <property type="term" value="P:cell migration"/>
    <property type="evidence" value="ECO:0007669"/>
    <property type="project" value="TreeGrafter"/>
</dbReference>
<evidence type="ECO:0000313" key="9">
    <source>
        <dbReference type="EMBL" id="TRY67523.1"/>
    </source>
</evidence>
<evidence type="ECO:0000256" key="2">
    <source>
        <dbReference type="ARBA" id="ARBA00022553"/>
    </source>
</evidence>
<feature type="region of interest" description="Disordered" evidence="6">
    <location>
        <begin position="74"/>
        <end position="107"/>
    </location>
</feature>
<evidence type="ECO:0000259" key="7">
    <source>
        <dbReference type="PROSITE" id="PS50001"/>
    </source>
</evidence>
<evidence type="ECO:0000256" key="5">
    <source>
        <dbReference type="PROSITE-ProRule" id="PRU00192"/>
    </source>
</evidence>
<dbReference type="Proteomes" id="UP000318571">
    <property type="component" value="Chromosome 4"/>
</dbReference>
<evidence type="ECO:0000256" key="1">
    <source>
        <dbReference type="ARBA" id="ARBA00022443"/>
    </source>
</evidence>
<evidence type="ECO:0000259" key="8">
    <source>
        <dbReference type="PROSITE" id="PS50002"/>
    </source>
</evidence>
<dbReference type="CDD" id="cd11766">
    <property type="entry name" value="SH3_Nck_2"/>
    <property type="match status" value="1"/>
</dbReference>
<dbReference type="SMART" id="SM00252">
    <property type="entry name" value="SH2"/>
    <property type="match status" value="1"/>
</dbReference>
<dbReference type="OMA" id="SYEPQRE"/>
<dbReference type="Pfam" id="PF14604">
    <property type="entry name" value="SH3_9"/>
    <property type="match status" value="1"/>
</dbReference>
<keyword evidence="10" id="KW-1185">Reference proteome</keyword>
<organism evidence="9 10">
    <name type="scientific">Tigriopus californicus</name>
    <name type="common">Marine copepod</name>
    <dbReference type="NCBI Taxonomy" id="6832"/>
    <lineage>
        <taxon>Eukaryota</taxon>
        <taxon>Metazoa</taxon>
        <taxon>Ecdysozoa</taxon>
        <taxon>Arthropoda</taxon>
        <taxon>Crustacea</taxon>
        <taxon>Multicrustacea</taxon>
        <taxon>Hexanauplia</taxon>
        <taxon>Copepoda</taxon>
        <taxon>Harpacticoida</taxon>
        <taxon>Harpacticidae</taxon>
        <taxon>Tigriopus</taxon>
    </lineage>
</organism>
<keyword evidence="2" id="KW-0597">Phosphoprotein</keyword>
<dbReference type="OrthoDB" id="26539at2759"/>
<dbReference type="PRINTS" id="PR00401">
    <property type="entry name" value="SH2DOMAIN"/>
</dbReference>
<dbReference type="AlphaFoldDB" id="A0A553NQ06"/>
<dbReference type="InterPro" id="IPR036028">
    <property type="entry name" value="SH3-like_dom_sf"/>
</dbReference>
<dbReference type="PROSITE" id="PS50001">
    <property type="entry name" value="SH2"/>
    <property type="match status" value="1"/>
</dbReference>
<dbReference type="Pfam" id="PF00018">
    <property type="entry name" value="SH3_1"/>
    <property type="match status" value="2"/>
</dbReference>
<dbReference type="InterPro" id="IPR051184">
    <property type="entry name" value="Tyrosine-phos_adapter"/>
</dbReference>
<dbReference type="SUPFAM" id="SSF50044">
    <property type="entry name" value="SH3-domain"/>
    <property type="match status" value="3"/>
</dbReference>
<dbReference type="Gene3D" id="2.30.30.40">
    <property type="entry name" value="SH3 Domains"/>
    <property type="match status" value="3"/>
</dbReference>
<dbReference type="GO" id="GO:0030971">
    <property type="term" value="F:receptor tyrosine kinase binding"/>
    <property type="evidence" value="ECO:0007669"/>
    <property type="project" value="TreeGrafter"/>
</dbReference>